<organism evidence="5 6">
    <name type="scientific">Ruminococcus bromii</name>
    <dbReference type="NCBI Taxonomy" id="40518"/>
    <lineage>
        <taxon>Bacteria</taxon>
        <taxon>Bacillati</taxon>
        <taxon>Bacillota</taxon>
        <taxon>Clostridia</taxon>
        <taxon>Eubacteriales</taxon>
        <taxon>Oscillospiraceae</taxon>
        <taxon>Ruminococcus</taxon>
    </lineage>
</organism>
<keyword evidence="2" id="KW-0808">Transferase</keyword>
<dbReference type="EMBL" id="SNUZ01000006">
    <property type="protein sequence ID" value="MCL3787216.1"/>
    <property type="molecule type" value="Genomic_DNA"/>
</dbReference>
<evidence type="ECO:0008006" key="7">
    <source>
        <dbReference type="Google" id="ProtNLM"/>
    </source>
</evidence>
<evidence type="ECO:0000313" key="5">
    <source>
        <dbReference type="EMBL" id="MCL3787216.1"/>
    </source>
</evidence>
<evidence type="ECO:0000256" key="1">
    <source>
        <dbReference type="ARBA" id="ARBA00022603"/>
    </source>
</evidence>
<dbReference type="Proteomes" id="UP001056693">
    <property type="component" value="Unassembled WGS sequence"/>
</dbReference>
<dbReference type="Gene3D" id="3.90.120.10">
    <property type="entry name" value="DNA Methylase, subunit A, domain 2"/>
    <property type="match status" value="2"/>
</dbReference>
<evidence type="ECO:0000313" key="6">
    <source>
        <dbReference type="Proteomes" id="UP001056693"/>
    </source>
</evidence>
<dbReference type="InterPro" id="IPR001525">
    <property type="entry name" value="C5_MeTfrase"/>
</dbReference>
<sequence length="271" mass="30061">MPTRGMMYAGRYLTAKISEFPSHEIECSLSDILEDNVPEKYYLSRKQAEKLLYKEKPTQGERIYSSKGLSCTLTSGSGGFGGHSGLYLIENTENFGLPIKSKTKDGYQIAYPGDSIDTAFSGQNSRHGRVGSQVAHTLTTSATQAYYFIDLNPNPKLTEIARCITARHDSGISNRKTEHSGVFVENSDVLDDNEKFAVAFIEPNGEVHIGRIRKLTPRECWRLQGFTDDQFDKAKATGLSDSRLYKMAGNAVTVNVISEIGKIIKKVNDKN</sequence>
<name>A0ABT0NG37_9FIRM</name>
<reference evidence="5 6" key="1">
    <citation type="submission" date="2019-03" db="EMBL/GenBank/DDBJ databases">
        <authorList>
            <person name="Molinero N."/>
            <person name="Sanchez B."/>
            <person name="Walker A."/>
            <person name="Duncan S."/>
            <person name="Delgado S."/>
            <person name="Margolles A."/>
        </authorList>
    </citation>
    <scope>NUCLEOTIDE SEQUENCE [LARGE SCALE GENOMIC DNA]</scope>
    <source>
        <strain evidence="5 6">IPLA60002</strain>
    </source>
</reference>
<keyword evidence="6" id="KW-1185">Reference proteome</keyword>
<accession>A0ABT0NG37</accession>
<proteinExistence type="predicted"/>
<dbReference type="SUPFAM" id="SSF53335">
    <property type="entry name" value="S-adenosyl-L-methionine-dependent methyltransferases"/>
    <property type="match status" value="1"/>
</dbReference>
<evidence type="ECO:0000256" key="4">
    <source>
        <dbReference type="ARBA" id="ARBA00022747"/>
    </source>
</evidence>
<keyword evidence="3" id="KW-0949">S-adenosyl-L-methionine</keyword>
<evidence type="ECO:0000256" key="2">
    <source>
        <dbReference type="ARBA" id="ARBA00022679"/>
    </source>
</evidence>
<evidence type="ECO:0000256" key="3">
    <source>
        <dbReference type="ARBA" id="ARBA00022691"/>
    </source>
</evidence>
<comment type="caution">
    <text evidence="5">The sequence shown here is derived from an EMBL/GenBank/DDBJ whole genome shotgun (WGS) entry which is preliminary data.</text>
</comment>
<keyword evidence="1" id="KW-0489">Methyltransferase</keyword>
<gene>
    <name evidence="5" type="ORF">E2N93_04145</name>
</gene>
<dbReference type="InterPro" id="IPR029063">
    <property type="entry name" value="SAM-dependent_MTases_sf"/>
</dbReference>
<dbReference type="InterPro" id="IPR031303">
    <property type="entry name" value="C5_meth_CS"/>
</dbReference>
<keyword evidence="4" id="KW-0680">Restriction system</keyword>
<dbReference type="PROSITE" id="PS00095">
    <property type="entry name" value="C5_MTASE_2"/>
    <property type="match status" value="1"/>
</dbReference>
<protein>
    <recommendedName>
        <fullName evidence="7">DNA (cytosine-5-)-methyltransferase</fullName>
    </recommendedName>
</protein>
<dbReference type="Pfam" id="PF00145">
    <property type="entry name" value="DNA_methylase"/>
    <property type="match status" value="1"/>
</dbReference>